<dbReference type="Proteomes" id="UP000327194">
    <property type="component" value="Chromosome"/>
</dbReference>
<comment type="subcellular location">
    <subcellularLocation>
        <location evidence="1">Cell envelope</location>
    </subcellularLocation>
</comment>
<evidence type="ECO:0000313" key="7">
    <source>
        <dbReference type="EMBL" id="KID42058.1"/>
    </source>
</evidence>
<dbReference type="Gene3D" id="3.40.190.10">
    <property type="entry name" value="Periplasmic binding protein-like II"/>
    <property type="match status" value="2"/>
</dbReference>
<protein>
    <submittedName>
        <fullName evidence="7">Amino acid ABC transporter, substrate binding protein</fullName>
    </submittedName>
    <submittedName>
        <fullName evidence="8">Transporter substrate-binding domain-containing protein</fullName>
    </submittedName>
</protein>
<evidence type="ECO:0000259" key="6">
    <source>
        <dbReference type="SMART" id="SM00062"/>
    </source>
</evidence>
<feature type="chain" id="PRO_5039022886" evidence="5">
    <location>
        <begin position="23"/>
        <end position="259"/>
    </location>
</feature>
<accession>A0A0C1Q2L5</accession>
<evidence type="ECO:0000313" key="8">
    <source>
        <dbReference type="EMBL" id="QFX92467.1"/>
    </source>
</evidence>
<sequence length="259" mass="28870">MKKRWPLLLLTGVAALALTVTACGKQSETKKPGTLTVGMEGTYAPYSYKDKNGKLTGFEVDLAKDVAKKMGMKVQYKLTGWDSLIQGLNSNSYDVIFNNMAINPSRKKQYRFATPYIYSKSIMITKKGSPIKNAQDFKGKKVAEGTGTDNWDNAEKLHAKPVSSPEFNTSMQMIDQGRVSGAINAQPAWQTWYASHKDTDLQAKLIPTNIIPQGEIAPMMNKKSAKLNKQMDKALNELRKDGTLKRLSMKYFGENITDK</sequence>
<dbReference type="RefSeq" id="WP_010021726.1">
    <property type="nucleotide sequence ID" value="NZ_AZDS01000001.1"/>
</dbReference>
<evidence type="ECO:0000256" key="3">
    <source>
        <dbReference type="ARBA" id="ARBA00022729"/>
    </source>
</evidence>
<reference evidence="8 10" key="2">
    <citation type="submission" date="2019-10" db="EMBL/GenBank/DDBJ databases">
        <title>Genome sequencing of Lactobacillus fructivorans.</title>
        <authorList>
            <person name="Kim K."/>
        </authorList>
    </citation>
    <scope>NUCLEOTIDE SEQUENCE [LARGE SCALE GENOMIC DNA]</scope>
    <source>
        <strain evidence="8 10">LF543</strain>
    </source>
</reference>
<dbReference type="GeneID" id="74913148"/>
<evidence type="ECO:0000256" key="2">
    <source>
        <dbReference type="ARBA" id="ARBA00010333"/>
    </source>
</evidence>
<evidence type="ECO:0000313" key="9">
    <source>
        <dbReference type="Proteomes" id="UP000031397"/>
    </source>
</evidence>
<dbReference type="EMBL" id="JOJZ01000010">
    <property type="protein sequence ID" value="KID42058.1"/>
    <property type="molecule type" value="Genomic_DNA"/>
</dbReference>
<evidence type="ECO:0000256" key="5">
    <source>
        <dbReference type="SAM" id="SignalP"/>
    </source>
</evidence>
<evidence type="ECO:0000256" key="4">
    <source>
        <dbReference type="RuleBase" id="RU003744"/>
    </source>
</evidence>
<dbReference type="SMART" id="SM00062">
    <property type="entry name" value="PBPb"/>
    <property type="match status" value="1"/>
</dbReference>
<dbReference type="PATRIC" id="fig|1614.7.peg.451"/>
<dbReference type="InterPro" id="IPR018313">
    <property type="entry name" value="SBP_3_CS"/>
</dbReference>
<reference evidence="7 9" key="1">
    <citation type="submission" date="2014-06" db="EMBL/GenBank/DDBJ databases">
        <title>Functional and comparative genomic analyses of the Drosophila gut microbiota identify candidate symbiosis factors.</title>
        <authorList>
            <person name="Newell P.D."/>
            <person name="Chaston J.M."/>
            <person name="Douglas A.E."/>
        </authorList>
    </citation>
    <scope>NUCLEOTIDE SEQUENCE [LARGE SCALE GENOMIC DNA]</scope>
    <source>
        <strain evidence="7 9">DmCS_002</strain>
    </source>
</reference>
<dbReference type="PANTHER" id="PTHR35936">
    <property type="entry name" value="MEMBRANE-BOUND LYTIC MUREIN TRANSGLYCOSYLASE F"/>
    <property type="match status" value="1"/>
</dbReference>
<evidence type="ECO:0000256" key="1">
    <source>
        <dbReference type="ARBA" id="ARBA00004196"/>
    </source>
</evidence>
<dbReference type="AlphaFoldDB" id="A0A0C1Q2L5"/>
<dbReference type="KEGG" id="lfv:LF543_02370"/>
<dbReference type="OrthoDB" id="8613538at2"/>
<dbReference type="InterPro" id="IPR001638">
    <property type="entry name" value="Solute-binding_3/MltF_N"/>
</dbReference>
<feature type="domain" description="Solute-binding protein family 3/N-terminal" evidence="6">
    <location>
        <begin position="34"/>
        <end position="255"/>
    </location>
</feature>
<dbReference type="PANTHER" id="PTHR35936:SF19">
    <property type="entry name" value="AMINO-ACID-BINDING PROTEIN YXEM-RELATED"/>
    <property type="match status" value="1"/>
</dbReference>
<dbReference type="PROSITE" id="PS01039">
    <property type="entry name" value="SBP_BACTERIAL_3"/>
    <property type="match status" value="1"/>
</dbReference>
<dbReference type="EMBL" id="CP045562">
    <property type="protein sequence ID" value="QFX92467.1"/>
    <property type="molecule type" value="Genomic_DNA"/>
</dbReference>
<dbReference type="Pfam" id="PF00497">
    <property type="entry name" value="SBP_bac_3"/>
    <property type="match status" value="1"/>
</dbReference>
<organism evidence="7 9">
    <name type="scientific">Fructilactobacillus fructivorans</name>
    <dbReference type="NCBI Taxonomy" id="1614"/>
    <lineage>
        <taxon>Bacteria</taxon>
        <taxon>Bacillati</taxon>
        <taxon>Bacillota</taxon>
        <taxon>Bacilli</taxon>
        <taxon>Lactobacillales</taxon>
        <taxon>Lactobacillaceae</taxon>
        <taxon>Fructilactobacillus</taxon>
    </lineage>
</organism>
<dbReference type="GO" id="GO:0030313">
    <property type="term" value="C:cell envelope"/>
    <property type="evidence" value="ECO:0007669"/>
    <property type="project" value="UniProtKB-SubCell"/>
</dbReference>
<dbReference type="PROSITE" id="PS51257">
    <property type="entry name" value="PROKAR_LIPOPROTEIN"/>
    <property type="match status" value="1"/>
</dbReference>
<feature type="signal peptide" evidence="5">
    <location>
        <begin position="1"/>
        <end position="22"/>
    </location>
</feature>
<evidence type="ECO:0000313" key="10">
    <source>
        <dbReference type="Proteomes" id="UP000327194"/>
    </source>
</evidence>
<dbReference type="SUPFAM" id="SSF53850">
    <property type="entry name" value="Periplasmic binding protein-like II"/>
    <property type="match status" value="1"/>
</dbReference>
<dbReference type="Proteomes" id="UP000031397">
    <property type="component" value="Unassembled WGS sequence"/>
</dbReference>
<comment type="similarity">
    <text evidence="2 4">Belongs to the bacterial solute-binding protein 3 family.</text>
</comment>
<gene>
    <name evidence="8" type="ORF">LF543_02370</name>
    <name evidence="7" type="ORF">LfDm3_0463</name>
</gene>
<keyword evidence="3 5" id="KW-0732">Signal</keyword>
<proteinExistence type="inferred from homology"/>
<keyword evidence="9" id="KW-1185">Reference proteome</keyword>
<name>A0A0C1Q2L5_9LACO</name>